<dbReference type="Gene3D" id="4.10.240.10">
    <property type="entry name" value="Zn(2)-C6 fungal-type DNA-binding domain"/>
    <property type="match status" value="1"/>
</dbReference>
<evidence type="ECO:0000313" key="4">
    <source>
        <dbReference type="EMBL" id="AMD20161.1"/>
    </source>
</evidence>
<dbReference type="InterPro" id="IPR001138">
    <property type="entry name" value="Zn2Cys6_DnaBD"/>
</dbReference>
<organism evidence="4 5">
    <name type="scientific">Eremothecium sinecaudum</name>
    <dbReference type="NCBI Taxonomy" id="45286"/>
    <lineage>
        <taxon>Eukaryota</taxon>
        <taxon>Fungi</taxon>
        <taxon>Dikarya</taxon>
        <taxon>Ascomycota</taxon>
        <taxon>Saccharomycotina</taxon>
        <taxon>Saccharomycetes</taxon>
        <taxon>Saccharomycetales</taxon>
        <taxon>Saccharomycetaceae</taxon>
        <taxon>Eremothecium</taxon>
    </lineage>
</organism>
<dbReference type="EMBL" id="CP014243">
    <property type="protein sequence ID" value="AMD20161.1"/>
    <property type="molecule type" value="Genomic_DNA"/>
</dbReference>
<name>A0A109UYR3_9SACH</name>
<dbReference type="Pfam" id="PF11951">
    <property type="entry name" value="Fungal_trans_2"/>
    <property type="match status" value="1"/>
</dbReference>
<dbReference type="PROSITE" id="PS50048">
    <property type="entry name" value="ZN2_CY6_FUNGAL_2"/>
    <property type="match status" value="1"/>
</dbReference>
<dbReference type="GeneID" id="28723397"/>
<reference evidence="4 5" key="1">
    <citation type="submission" date="2016-01" db="EMBL/GenBank/DDBJ databases">
        <title>Genome sequence of the yeast Holleya sinecauda.</title>
        <authorList>
            <person name="Dietrich F.S."/>
        </authorList>
    </citation>
    <scope>NUCLEOTIDE SEQUENCE [LARGE SCALE GENOMIC DNA]</scope>
    <source>
        <strain evidence="4 5">ATCC 58844</strain>
    </source>
</reference>
<evidence type="ECO:0000256" key="1">
    <source>
        <dbReference type="ARBA" id="ARBA00004123"/>
    </source>
</evidence>
<dbReference type="OrthoDB" id="3994232at2759"/>
<dbReference type="SMART" id="SM00066">
    <property type="entry name" value="GAL4"/>
    <property type="match status" value="1"/>
</dbReference>
<feature type="domain" description="Zn(2)-C6 fungal-type" evidence="3">
    <location>
        <begin position="19"/>
        <end position="49"/>
    </location>
</feature>
<dbReference type="GO" id="GO:0008270">
    <property type="term" value="F:zinc ion binding"/>
    <property type="evidence" value="ECO:0007669"/>
    <property type="project" value="InterPro"/>
</dbReference>
<dbReference type="GO" id="GO:0000976">
    <property type="term" value="F:transcription cis-regulatory region binding"/>
    <property type="evidence" value="ECO:0007669"/>
    <property type="project" value="TreeGrafter"/>
</dbReference>
<dbReference type="PANTHER" id="PTHR37534:SF49">
    <property type="entry name" value="LYSINE BIOSYNTHESIS REGULATORY PROTEIN LYS14"/>
    <property type="match status" value="1"/>
</dbReference>
<dbReference type="STRING" id="45286.A0A109UYR3"/>
<dbReference type="GO" id="GO:0000981">
    <property type="term" value="F:DNA-binding transcription factor activity, RNA polymerase II-specific"/>
    <property type="evidence" value="ECO:0007669"/>
    <property type="project" value="InterPro"/>
</dbReference>
<dbReference type="PROSITE" id="PS00463">
    <property type="entry name" value="ZN2_CY6_FUNGAL_1"/>
    <property type="match status" value="1"/>
</dbReference>
<dbReference type="InterPro" id="IPR036864">
    <property type="entry name" value="Zn2-C6_fun-type_DNA-bd_sf"/>
</dbReference>
<evidence type="ECO:0000313" key="5">
    <source>
        <dbReference type="Proteomes" id="UP000243052"/>
    </source>
</evidence>
<keyword evidence="5" id="KW-1185">Reference proteome</keyword>
<dbReference type="Pfam" id="PF00172">
    <property type="entry name" value="Zn_clus"/>
    <property type="match status" value="1"/>
</dbReference>
<protein>
    <submittedName>
        <fullName evidence="4">HCR011Wp</fullName>
    </submittedName>
</protein>
<dbReference type="SUPFAM" id="SSF57701">
    <property type="entry name" value="Zn2/Cys6 DNA-binding domain"/>
    <property type="match status" value="1"/>
</dbReference>
<evidence type="ECO:0000256" key="2">
    <source>
        <dbReference type="ARBA" id="ARBA00023242"/>
    </source>
</evidence>
<dbReference type="AlphaFoldDB" id="A0A109UYR3"/>
<dbReference type="RefSeq" id="XP_017987157.1">
    <property type="nucleotide sequence ID" value="XM_018131668.1"/>
</dbReference>
<dbReference type="Proteomes" id="UP000243052">
    <property type="component" value="Chromosome iii"/>
</dbReference>
<comment type="subcellular location">
    <subcellularLocation>
        <location evidence="1">Nucleus</location>
    </subcellularLocation>
</comment>
<keyword evidence="2" id="KW-0539">Nucleus</keyword>
<proteinExistence type="predicted"/>
<gene>
    <name evidence="4" type="ORF">AW171_hschr32038</name>
</gene>
<dbReference type="PANTHER" id="PTHR37534">
    <property type="entry name" value="TRANSCRIPTIONAL ACTIVATOR PROTEIN UGA3"/>
    <property type="match status" value="1"/>
</dbReference>
<dbReference type="CDD" id="cd00067">
    <property type="entry name" value="GAL4"/>
    <property type="match status" value="1"/>
</dbReference>
<sequence length="625" mass="71776">MSQEVGTVKKRKSPYSRKGCLQCKKSHTKCDETKPKCLKCMKRNIKCTYKVSFVFQQVDIRSGDEGCAPPSSSSLEIPCSTAVSHFDDLASQGSVPPLGSDCLTPHPLKLEESPNFATVDHNLDLRDFIFVSQTDLNLLNLLTFDTEDGKETAPYIPGVPLTTLFQLSWRHSTWEEFYDMLKTYDPIQIMVRSGKSLDASSISLDDPRLLNFIWTTTRVTLGCGNFIMFPQDRYDKMVQLFLNITEKHPIVERVLIYDVALYLKDLYFKQELKEFSHIWDRYIRMPTLKVCLDTLQQRINKTREFTELVSLALTVLLLFAANSTYRNAEWRTHLKGCWHMLQSTRQFIPKCPTNFIDQNCMAVYEILEDNLCHSEILACITSDNAGSIKNPMELENLLSNAPYSKIVLFGEKYDLIRGYTTDLFPIFTEICLKLIDLRNRGYNLNGTNILVHRLLNKDENLAYELQEFGRTLLQDLVACKPTDEDLREAARGASDFRLQFSMKNSVKAYYHSLELYLKIFFLRVPLDSPELVTIVEKILEYLYAMPYYTTTSIACHWGIYLSGMVASLLNQKALHLLSIDILSKLASNGMIVAANSITRLTYINRTLESKDYHNLVNPSHDFITF</sequence>
<accession>A0A109UYR3</accession>
<dbReference type="InterPro" id="IPR021858">
    <property type="entry name" value="Fun_TF"/>
</dbReference>
<dbReference type="GO" id="GO:0005634">
    <property type="term" value="C:nucleus"/>
    <property type="evidence" value="ECO:0007669"/>
    <property type="project" value="UniProtKB-SubCell"/>
</dbReference>
<dbReference type="GO" id="GO:0045944">
    <property type="term" value="P:positive regulation of transcription by RNA polymerase II"/>
    <property type="evidence" value="ECO:0007669"/>
    <property type="project" value="TreeGrafter"/>
</dbReference>
<evidence type="ECO:0000259" key="3">
    <source>
        <dbReference type="PROSITE" id="PS50048"/>
    </source>
</evidence>